<accession>A0A1J4KNJ3</accession>
<keyword evidence="2 3" id="KW-0040">ANK repeat</keyword>
<keyword evidence="1" id="KW-0677">Repeat</keyword>
<reference evidence="6" key="1">
    <citation type="submission" date="2016-10" db="EMBL/GenBank/DDBJ databases">
        <authorList>
            <person name="Benchimol M."/>
            <person name="Almeida L.G."/>
            <person name="Vasconcelos A.T."/>
            <person name="Perreira-Neves A."/>
            <person name="Rosa I.A."/>
            <person name="Tasca T."/>
            <person name="Bogo M.R."/>
            <person name="de Souza W."/>
        </authorList>
    </citation>
    <scope>NUCLEOTIDE SEQUENCE [LARGE SCALE GENOMIC DNA]</scope>
    <source>
        <strain evidence="6">K</strain>
    </source>
</reference>
<keyword evidence="4" id="KW-0472">Membrane</keyword>
<feature type="transmembrane region" description="Helical" evidence="4">
    <location>
        <begin position="584"/>
        <end position="602"/>
    </location>
</feature>
<dbReference type="RefSeq" id="XP_068364500.1">
    <property type="nucleotide sequence ID" value="XM_068500686.1"/>
</dbReference>
<dbReference type="GeneID" id="94835390"/>
<dbReference type="PROSITE" id="PS50297">
    <property type="entry name" value="ANK_REP_REGION"/>
    <property type="match status" value="3"/>
</dbReference>
<dbReference type="AlphaFoldDB" id="A0A1J4KNJ3"/>
<sequence length="607" mass="70686">MNIFLKFSYNMSRSMTEDSVADFNEIIDIQSQLFEIACDCDMHDFQSFYNNYKTNNQIFPRILRTINQIVKTRPSLLPKCKSFLSFLKDDIKSFIATSDLISLFSHNQAIMVYLYELELIDINVLIRKYNIFKFYFEEAFLGIKEKKMNNFMVYEHWLSNKYSNALIKENLENGMNDHIIAKFIQNDDDVSLHDYINQTNLDVDSFFLPSSVFETNFYLQKPKRKLNLINYSAFLGSIQVFKYLLMHNAKIDNYILHYSIAGGNTEIIHLLESKKIKLNNKCIKIAIKFHRNELVTYFHSNYEIEFTKDDLFESLRSYNFYCFNLILAEQENFLFQLSKRKNNIFAEAVEFNNIEIMQFVMDKVELSSKVNRKDIFCFVASNGYFEACQIMIKNPKISKNEVDHYHRNALHFAAENGHLDIVKLLINSNLFSVSCTAIYLEQPLHYSAEKGHLDVVQFLVNECFANGNCQTKSKMTPLHLACVNGHLEVVKFLISKDNININAIDIKFNTPLHLAISVKNVEIVKLLINHPNINLNARDHEGQTPLHSSILSDSVEIIDILVKKEGVDIKATMNKIESNIFMEFLLKLIIISFILQQLMIVLKPINT</sequence>
<feature type="repeat" description="ANK" evidence="3">
    <location>
        <begin position="405"/>
        <end position="429"/>
    </location>
</feature>
<dbReference type="Proteomes" id="UP000179807">
    <property type="component" value="Unassembled WGS sequence"/>
</dbReference>
<evidence type="ECO:0000256" key="1">
    <source>
        <dbReference type="ARBA" id="ARBA00022737"/>
    </source>
</evidence>
<protein>
    <submittedName>
        <fullName evidence="6">Ankyrin repeat domain 18,19</fullName>
    </submittedName>
</protein>
<comment type="caution">
    <text evidence="6">The sequence shown here is derived from an EMBL/GenBank/DDBJ whole genome shotgun (WGS) entry which is preliminary data.</text>
</comment>
<dbReference type="VEuPathDB" id="TrichDB:TRFO_19255"/>
<dbReference type="SUPFAM" id="SSF48403">
    <property type="entry name" value="Ankyrin repeat"/>
    <property type="match status" value="2"/>
</dbReference>
<feature type="domain" description="DUF3447" evidence="5">
    <location>
        <begin position="248"/>
        <end position="323"/>
    </location>
</feature>
<dbReference type="InterPro" id="IPR020683">
    <property type="entry name" value="DUF3447"/>
</dbReference>
<dbReference type="OrthoDB" id="1913941at2759"/>
<organism evidence="6 7">
    <name type="scientific">Tritrichomonas foetus</name>
    <dbReference type="NCBI Taxonomy" id="1144522"/>
    <lineage>
        <taxon>Eukaryota</taxon>
        <taxon>Metamonada</taxon>
        <taxon>Parabasalia</taxon>
        <taxon>Tritrichomonadida</taxon>
        <taxon>Tritrichomonadidae</taxon>
        <taxon>Tritrichomonas</taxon>
    </lineage>
</organism>
<evidence type="ECO:0000256" key="4">
    <source>
        <dbReference type="SAM" id="Phobius"/>
    </source>
</evidence>
<feature type="repeat" description="ANK" evidence="3">
    <location>
        <begin position="507"/>
        <end position="530"/>
    </location>
</feature>
<evidence type="ECO:0000256" key="2">
    <source>
        <dbReference type="ARBA" id="ARBA00023043"/>
    </source>
</evidence>
<dbReference type="EMBL" id="MLAK01000590">
    <property type="protein sequence ID" value="OHT11364.1"/>
    <property type="molecule type" value="Genomic_DNA"/>
</dbReference>
<keyword evidence="7" id="KW-1185">Reference proteome</keyword>
<dbReference type="SMART" id="SM00248">
    <property type="entry name" value="ANK"/>
    <property type="match status" value="7"/>
</dbReference>
<dbReference type="PROSITE" id="PS50088">
    <property type="entry name" value="ANK_REPEAT"/>
    <property type="match status" value="3"/>
</dbReference>
<evidence type="ECO:0000313" key="7">
    <source>
        <dbReference type="Proteomes" id="UP000179807"/>
    </source>
</evidence>
<dbReference type="Pfam" id="PF11929">
    <property type="entry name" value="DUF3447"/>
    <property type="match status" value="1"/>
</dbReference>
<evidence type="ECO:0000313" key="6">
    <source>
        <dbReference type="EMBL" id="OHT11364.1"/>
    </source>
</evidence>
<dbReference type="PANTHER" id="PTHR24198">
    <property type="entry name" value="ANKYRIN REPEAT AND PROTEIN KINASE DOMAIN-CONTAINING PROTEIN"/>
    <property type="match status" value="1"/>
</dbReference>
<dbReference type="Gene3D" id="1.25.40.20">
    <property type="entry name" value="Ankyrin repeat-containing domain"/>
    <property type="match status" value="1"/>
</dbReference>
<gene>
    <name evidence="6" type="ORF">TRFO_19255</name>
</gene>
<dbReference type="InterPro" id="IPR002110">
    <property type="entry name" value="Ankyrin_rpt"/>
</dbReference>
<feature type="repeat" description="ANK" evidence="3">
    <location>
        <begin position="473"/>
        <end position="496"/>
    </location>
</feature>
<dbReference type="InterPro" id="IPR036770">
    <property type="entry name" value="Ankyrin_rpt-contain_sf"/>
</dbReference>
<keyword evidence="4" id="KW-0812">Transmembrane</keyword>
<evidence type="ECO:0000256" key="3">
    <source>
        <dbReference type="PROSITE-ProRule" id="PRU00023"/>
    </source>
</evidence>
<name>A0A1J4KNJ3_9EUKA</name>
<keyword evidence="4" id="KW-1133">Transmembrane helix</keyword>
<dbReference type="PANTHER" id="PTHR24198:SF165">
    <property type="entry name" value="ANKYRIN REPEAT-CONTAINING PROTEIN-RELATED"/>
    <property type="match status" value="1"/>
</dbReference>
<proteinExistence type="predicted"/>
<evidence type="ECO:0000259" key="5">
    <source>
        <dbReference type="Pfam" id="PF11929"/>
    </source>
</evidence>
<dbReference type="Pfam" id="PF12796">
    <property type="entry name" value="Ank_2"/>
    <property type="match status" value="3"/>
</dbReference>